<comment type="caution">
    <text evidence="3">The sequence shown here is derived from an EMBL/GenBank/DDBJ whole genome shotgun (WGS) entry which is preliminary data.</text>
</comment>
<keyword evidence="1 3" id="KW-0378">Hydrolase</keyword>
<dbReference type="PANTHER" id="PTHR48081:SF8">
    <property type="entry name" value="ALPHA_BETA HYDROLASE FOLD-3 DOMAIN-CONTAINING PROTEIN-RELATED"/>
    <property type="match status" value="1"/>
</dbReference>
<dbReference type="InterPro" id="IPR050300">
    <property type="entry name" value="GDXG_lipolytic_enzyme"/>
</dbReference>
<name>A0ABN8DZ15_9VIBR</name>
<dbReference type="Proteomes" id="UP000838748">
    <property type="component" value="Unassembled WGS sequence"/>
</dbReference>
<evidence type="ECO:0000313" key="4">
    <source>
        <dbReference type="Proteomes" id="UP000838748"/>
    </source>
</evidence>
<dbReference type="EC" id="3.1.1.-" evidence="3"/>
<reference evidence="3" key="1">
    <citation type="submission" date="2021-11" db="EMBL/GenBank/DDBJ databases">
        <authorList>
            <person name="Rodrigo-Torres L."/>
            <person name="Arahal R. D."/>
            <person name="Lucena T."/>
        </authorList>
    </citation>
    <scope>NUCLEOTIDE SEQUENCE</scope>
    <source>
        <strain evidence="3">CECT 7928</strain>
    </source>
</reference>
<evidence type="ECO:0000259" key="2">
    <source>
        <dbReference type="Pfam" id="PF07859"/>
    </source>
</evidence>
<dbReference type="GO" id="GO:0016787">
    <property type="term" value="F:hydrolase activity"/>
    <property type="evidence" value="ECO:0007669"/>
    <property type="project" value="UniProtKB-KW"/>
</dbReference>
<protein>
    <submittedName>
        <fullName evidence="3">Acetyl esterase</fullName>
        <ecNumber evidence="3">3.1.1.-</ecNumber>
    </submittedName>
</protein>
<dbReference type="EMBL" id="CAKLDM010000001">
    <property type="protein sequence ID" value="CAH0535875.1"/>
    <property type="molecule type" value="Genomic_DNA"/>
</dbReference>
<proteinExistence type="predicted"/>
<dbReference type="InterPro" id="IPR013094">
    <property type="entry name" value="AB_hydrolase_3"/>
</dbReference>
<dbReference type="PANTHER" id="PTHR48081">
    <property type="entry name" value="AB HYDROLASE SUPERFAMILY PROTEIN C4A8.06C"/>
    <property type="match status" value="1"/>
</dbReference>
<feature type="domain" description="Alpha/beta hydrolase fold-3" evidence="2">
    <location>
        <begin position="79"/>
        <end position="284"/>
    </location>
</feature>
<keyword evidence="4" id="KW-1185">Reference proteome</keyword>
<gene>
    <name evidence="3" type="primary">aes</name>
    <name evidence="3" type="ORF">VMF7928_00029</name>
</gene>
<dbReference type="RefSeq" id="WP_237359449.1">
    <property type="nucleotide sequence ID" value="NZ_CAKLDM010000001.1"/>
</dbReference>
<dbReference type="SUPFAM" id="SSF53474">
    <property type="entry name" value="alpha/beta-Hydrolases"/>
    <property type="match status" value="1"/>
</dbReference>
<dbReference type="InterPro" id="IPR029058">
    <property type="entry name" value="AB_hydrolase_fold"/>
</dbReference>
<accession>A0ABN8DZ15</accession>
<evidence type="ECO:0000256" key="1">
    <source>
        <dbReference type="ARBA" id="ARBA00022801"/>
    </source>
</evidence>
<organism evidence="3 4">
    <name type="scientific">Vibrio marisflavi CECT 7928</name>
    <dbReference type="NCBI Taxonomy" id="634439"/>
    <lineage>
        <taxon>Bacteria</taxon>
        <taxon>Pseudomonadati</taxon>
        <taxon>Pseudomonadota</taxon>
        <taxon>Gammaproteobacteria</taxon>
        <taxon>Vibrionales</taxon>
        <taxon>Vibrionaceae</taxon>
        <taxon>Vibrio</taxon>
    </lineage>
</organism>
<sequence>MRNVNPKLQLWLAGLNEILRSLEAQNIAPTPTAAREGFALTTQTHVTDYPPVAYITDDNVEGTPVRIYHPSPEERLPVMIYFHGGGHMAGSIEVYEPICRKIAKATNHIVISVDYRLSPENPYPAGLNDAYKIVENIWALLEKNGVEPEKKLTIAGDSGGGALSASICHKAQYDDNIKIDNQILIYPSLDYTMREKSVKENSKGYLLEEKGMVWYFDNYFQHGENREKASPLYMEYSNALPRTFVITTEFCPLRDEGLKYVEKLQQAGVEASGFNYPDMIHGFLNLENLVREECDSLYRSLHHFLSNQ</sequence>
<dbReference type="Pfam" id="PF07859">
    <property type="entry name" value="Abhydrolase_3"/>
    <property type="match status" value="1"/>
</dbReference>
<evidence type="ECO:0000313" key="3">
    <source>
        <dbReference type="EMBL" id="CAH0535875.1"/>
    </source>
</evidence>
<dbReference type="Gene3D" id="3.40.50.1820">
    <property type="entry name" value="alpha/beta hydrolase"/>
    <property type="match status" value="1"/>
</dbReference>